<name>A0A9W8QTQ3_9HYPO</name>
<protein>
    <recommendedName>
        <fullName evidence="3">Fe2OG dioxygenase domain-containing protein</fullName>
    </recommendedName>
</protein>
<dbReference type="PANTHER" id="PTHR47990">
    <property type="entry name" value="2-OXOGLUTARATE (2OG) AND FE(II)-DEPENDENT OXYGENASE SUPERFAMILY PROTEIN-RELATED"/>
    <property type="match status" value="1"/>
</dbReference>
<evidence type="ECO:0000256" key="2">
    <source>
        <dbReference type="RuleBase" id="RU003682"/>
    </source>
</evidence>
<reference evidence="4" key="1">
    <citation type="submission" date="2022-09" db="EMBL/GenBank/DDBJ databases">
        <title>Fusarium specimens isolated from Avocado Roots.</title>
        <authorList>
            <person name="Stajich J."/>
            <person name="Roper C."/>
            <person name="Heimlech-Rivalta G."/>
        </authorList>
    </citation>
    <scope>NUCLEOTIDE SEQUENCE</scope>
    <source>
        <strain evidence="4">A02</strain>
    </source>
</reference>
<keyword evidence="2" id="KW-0560">Oxidoreductase</keyword>
<dbReference type="InterPro" id="IPR005123">
    <property type="entry name" value="Oxoglu/Fe-dep_dioxygenase_dom"/>
</dbReference>
<dbReference type="SUPFAM" id="SSF51197">
    <property type="entry name" value="Clavaminate synthase-like"/>
    <property type="match status" value="1"/>
</dbReference>
<keyword evidence="2" id="KW-0408">Iron</keyword>
<dbReference type="Pfam" id="PF03171">
    <property type="entry name" value="2OG-FeII_Oxy"/>
    <property type="match status" value="1"/>
</dbReference>
<organism evidence="4 5">
    <name type="scientific">Fusarium falciforme</name>
    <dbReference type="NCBI Taxonomy" id="195108"/>
    <lineage>
        <taxon>Eukaryota</taxon>
        <taxon>Fungi</taxon>
        <taxon>Dikarya</taxon>
        <taxon>Ascomycota</taxon>
        <taxon>Pezizomycotina</taxon>
        <taxon>Sordariomycetes</taxon>
        <taxon>Hypocreomycetidae</taxon>
        <taxon>Hypocreales</taxon>
        <taxon>Nectriaceae</taxon>
        <taxon>Fusarium</taxon>
        <taxon>Fusarium solani species complex</taxon>
    </lineage>
</organism>
<dbReference type="GO" id="GO:0044283">
    <property type="term" value="P:small molecule biosynthetic process"/>
    <property type="evidence" value="ECO:0007669"/>
    <property type="project" value="UniProtKB-ARBA"/>
</dbReference>
<dbReference type="InterPro" id="IPR027443">
    <property type="entry name" value="IPNS-like_sf"/>
</dbReference>
<dbReference type="PROSITE" id="PS51471">
    <property type="entry name" value="FE2OG_OXY"/>
    <property type="match status" value="1"/>
</dbReference>
<evidence type="ECO:0000313" key="4">
    <source>
        <dbReference type="EMBL" id="KAJ4176030.1"/>
    </source>
</evidence>
<dbReference type="InterPro" id="IPR044861">
    <property type="entry name" value="IPNS-like_FE2OG_OXY"/>
</dbReference>
<dbReference type="GO" id="GO:0046872">
    <property type="term" value="F:metal ion binding"/>
    <property type="evidence" value="ECO:0007669"/>
    <property type="project" value="UniProtKB-KW"/>
</dbReference>
<keyword evidence="2" id="KW-0479">Metal-binding</keyword>
<evidence type="ECO:0000256" key="1">
    <source>
        <dbReference type="ARBA" id="ARBA00008056"/>
    </source>
</evidence>
<proteinExistence type="inferred from homology"/>
<evidence type="ECO:0000313" key="5">
    <source>
        <dbReference type="Proteomes" id="UP001152087"/>
    </source>
</evidence>
<dbReference type="Pfam" id="PF14226">
    <property type="entry name" value="DIOX_N"/>
    <property type="match status" value="1"/>
</dbReference>
<comment type="caution">
    <text evidence="4">The sequence shown here is derived from an EMBL/GenBank/DDBJ whole genome shotgun (WGS) entry which is preliminary data.</text>
</comment>
<gene>
    <name evidence="4" type="ORF">NW755_014643</name>
</gene>
<dbReference type="EMBL" id="JAOQAV010000250">
    <property type="protein sequence ID" value="KAJ4176030.1"/>
    <property type="molecule type" value="Genomic_DNA"/>
</dbReference>
<comment type="similarity">
    <text evidence="1 2">Belongs to the iron/ascorbate-dependent oxidoreductase family.</text>
</comment>
<dbReference type="Proteomes" id="UP001152087">
    <property type="component" value="Unassembled WGS sequence"/>
</dbReference>
<dbReference type="InterPro" id="IPR050231">
    <property type="entry name" value="Iron_ascorbate_oxido_reductase"/>
</dbReference>
<dbReference type="Gene3D" id="2.60.120.330">
    <property type="entry name" value="B-lactam Antibiotic, Isopenicillin N Synthase, Chain"/>
    <property type="match status" value="1"/>
</dbReference>
<dbReference type="GO" id="GO:0016491">
    <property type="term" value="F:oxidoreductase activity"/>
    <property type="evidence" value="ECO:0007669"/>
    <property type="project" value="UniProtKB-KW"/>
</dbReference>
<dbReference type="OrthoDB" id="288590at2759"/>
<sequence length="342" mass="38548">MPDIPSQHLPPFPEGLPEAPIAFISSQKLLDHDESTNDAVIKACQTYGFFYLNLNDSARGRNIVDQVNRIYKLTERTFDIPFSEKDKYNINKNGSQFGYKAAGTVKLTDRDRRPDTTEFFNIGKDHLFGFAESWSYPAVIEEHKQLLKDFTEDVHRAALTILRVLASRLNIPENSFTDLNRFEDPSGSHVRLTKKTAHPEIQDGIGLPSHTDFGSVTVLFNWLGGLQIESRTPGRVGEWEYVRPVPGHAIINLGDAMVKFTNGALKSAKHRVVPVPGEQGEFDRISIVYFVRPANDSLMKPLDKFERGHHVKVGGKVNVGDDDSRVFTAAEWLERRKVQMAS</sequence>
<evidence type="ECO:0000259" key="3">
    <source>
        <dbReference type="PROSITE" id="PS51471"/>
    </source>
</evidence>
<dbReference type="InterPro" id="IPR026992">
    <property type="entry name" value="DIOX_N"/>
</dbReference>
<dbReference type="AlphaFoldDB" id="A0A9W8QTQ3"/>
<feature type="domain" description="Fe2OG dioxygenase" evidence="3">
    <location>
        <begin position="172"/>
        <end position="293"/>
    </location>
</feature>
<accession>A0A9W8QTQ3</accession>
<keyword evidence="5" id="KW-1185">Reference proteome</keyword>